<comment type="caution">
    <text evidence="12">The sequence shown here is derived from an EMBL/GenBank/DDBJ whole genome shotgun (WGS) entry which is preliminary data.</text>
</comment>
<protein>
    <recommendedName>
        <fullName evidence="2">histidine kinase</fullName>
        <ecNumber evidence="2">2.7.13.3</ecNumber>
    </recommendedName>
</protein>
<evidence type="ECO:0000313" key="12">
    <source>
        <dbReference type="EMBL" id="MDF2260086.1"/>
    </source>
</evidence>
<evidence type="ECO:0000256" key="3">
    <source>
        <dbReference type="ARBA" id="ARBA00022553"/>
    </source>
</evidence>
<keyword evidence="13" id="KW-1185">Reference proteome</keyword>
<evidence type="ECO:0000256" key="7">
    <source>
        <dbReference type="ARBA" id="ARBA00022840"/>
    </source>
</evidence>
<keyword evidence="9" id="KW-0812">Transmembrane</keyword>
<evidence type="ECO:0000256" key="6">
    <source>
        <dbReference type="ARBA" id="ARBA00022777"/>
    </source>
</evidence>
<evidence type="ECO:0000256" key="1">
    <source>
        <dbReference type="ARBA" id="ARBA00000085"/>
    </source>
</evidence>
<evidence type="ECO:0000259" key="10">
    <source>
        <dbReference type="Pfam" id="PF02518"/>
    </source>
</evidence>
<dbReference type="PANTHER" id="PTHR24421">
    <property type="entry name" value="NITRATE/NITRITE SENSOR PROTEIN NARX-RELATED"/>
    <property type="match status" value="1"/>
</dbReference>
<name>A0ABT5Z949_9ACTN</name>
<proteinExistence type="predicted"/>
<keyword evidence="6 12" id="KW-0418">Kinase</keyword>
<keyword evidence="9" id="KW-1133">Transmembrane helix</keyword>
<accession>A0ABT5Z949</accession>
<dbReference type="GO" id="GO:0016301">
    <property type="term" value="F:kinase activity"/>
    <property type="evidence" value="ECO:0007669"/>
    <property type="project" value="UniProtKB-KW"/>
</dbReference>
<evidence type="ECO:0000256" key="8">
    <source>
        <dbReference type="ARBA" id="ARBA00023012"/>
    </source>
</evidence>
<dbReference type="Gene3D" id="1.20.5.1930">
    <property type="match status" value="1"/>
</dbReference>
<dbReference type="RefSeq" id="WP_275820333.1">
    <property type="nucleotide sequence ID" value="NZ_BAAANM010000030.1"/>
</dbReference>
<dbReference type="EMBL" id="JARHTQ010000029">
    <property type="protein sequence ID" value="MDF2260086.1"/>
    <property type="molecule type" value="Genomic_DNA"/>
</dbReference>
<feature type="transmembrane region" description="Helical" evidence="9">
    <location>
        <begin position="121"/>
        <end position="140"/>
    </location>
</feature>
<keyword evidence="9" id="KW-0472">Membrane</keyword>
<dbReference type="SUPFAM" id="SSF55874">
    <property type="entry name" value="ATPase domain of HSP90 chaperone/DNA topoisomerase II/histidine kinase"/>
    <property type="match status" value="1"/>
</dbReference>
<dbReference type="InterPro" id="IPR050482">
    <property type="entry name" value="Sensor_HK_TwoCompSys"/>
</dbReference>
<dbReference type="SUPFAM" id="SSF103473">
    <property type="entry name" value="MFS general substrate transporter"/>
    <property type="match status" value="1"/>
</dbReference>
<gene>
    <name evidence="12" type="ORF">P2L57_31490</name>
</gene>
<organism evidence="12 13">
    <name type="scientific">Streptantibioticus ferralitis</name>
    <dbReference type="NCBI Taxonomy" id="236510"/>
    <lineage>
        <taxon>Bacteria</taxon>
        <taxon>Bacillati</taxon>
        <taxon>Actinomycetota</taxon>
        <taxon>Actinomycetes</taxon>
        <taxon>Kitasatosporales</taxon>
        <taxon>Streptomycetaceae</taxon>
        <taxon>Streptantibioticus</taxon>
    </lineage>
</organism>
<feature type="domain" description="Histidine kinase/HSP90-like ATPase" evidence="10">
    <location>
        <begin position="298"/>
        <end position="385"/>
    </location>
</feature>
<dbReference type="InterPro" id="IPR036890">
    <property type="entry name" value="HATPase_C_sf"/>
</dbReference>
<dbReference type="Proteomes" id="UP001220022">
    <property type="component" value="Unassembled WGS sequence"/>
</dbReference>
<dbReference type="EC" id="2.7.13.3" evidence="2"/>
<feature type="transmembrane region" description="Helical" evidence="9">
    <location>
        <begin position="146"/>
        <end position="162"/>
    </location>
</feature>
<keyword evidence="3" id="KW-0597">Phosphoprotein</keyword>
<reference evidence="12 13" key="1">
    <citation type="submission" date="2023-03" db="EMBL/GenBank/DDBJ databases">
        <title>Draft genome sequence of type strain Streptomyces ferralitis JCM 14344.</title>
        <authorList>
            <person name="Klaysubun C."/>
            <person name="Duangmal K."/>
        </authorList>
    </citation>
    <scope>NUCLEOTIDE SEQUENCE [LARGE SCALE GENOMIC DNA]</scope>
    <source>
        <strain evidence="12 13">JCM 14344</strain>
    </source>
</reference>
<dbReference type="InterPro" id="IPR011712">
    <property type="entry name" value="Sig_transdc_His_kin_sub3_dim/P"/>
</dbReference>
<dbReference type="Pfam" id="PF02518">
    <property type="entry name" value="HATPase_c"/>
    <property type="match status" value="1"/>
</dbReference>
<keyword evidence="4" id="KW-0808">Transferase</keyword>
<dbReference type="CDD" id="cd16917">
    <property type="entry name" value="HATPase_UhpB-NarQ-NarX-like"/>
    <property type="match status" value="1"/>
</dbReference>
<feature type="domain" description="Signal transduction histidine kinase subgroup 3 dimerisation and phosphoacceptor" evidence="11">
    <location>
        <begin position="196"/>
        <end position="264"/>
    </location>
</feature>
<keyword evidence="8" id="KW-0902">Two-component regulatory system</keyword>
<dbReference type="Gene3D" id="3.30.565.10">
    <property type="entry name" value="Histidine kinase-like ATPase, C-terminal domain"/>
    <property type="match status" value="1"/>
</dbReference>
<dbReference type="Pfam" id="PF07730">
    <property type="entry name" value="HisKA_3"/>
    <property type="match status" value="1"/>
</dbReference>
<evidence type="ECO:0000256" key="4">
    <source>
        <dbReference type="ARBA" id="ARBA00022679"/>
    </source>
</evidence>
<feature type="transmembrane region" description="Helical" evidence="9">
    <location>
        <begin position="45"/>
        <end position="65"/>
    </location>
</feature>
<sequence length="386" mass="41566">MTTAEQRPAVRPERIRDEPRRPFLVLATIACTIVQWPYSRILFRPVALALFVLASIAAVGALLPWKRLSPRRQLAAMTAYMLLGSLLMPLAHSTTATALFPYVAAAAAGGKLASRRAATGVAVTGALVAAGATWLVQLLSPDPAQWPWWLALTVGLPVYIGISHRDQLNALHSSQRAAEEAQRAKESEAREAALIERGRIAREIHDVLGHALSGIALQLDMADALRDSGREEESTAAVRRARALAVDSISETRRAVHALREDTLSLPDTLRRLAERNAVDFAITEEVAEVGAEATHTMVRAAQEALTNAAKYAPGAARTMRLAFTDHRVILTVHNGPATEPRRTELASGTGVGLAGMRERAALLGGTLQAEPTLEGGWTVELELPR</sequence>
<keyword evidence="5" id="KW-0547">Nucleotide-binding</keyword>
<keyword evidence="7" id="KW-0067">ATP-binding</keyword>
<evidence type="ECO:0000313" key="13">
    <source>
        <dbReference type="Proteomes" id="UP001220022"/>
    </source>
</evidence>
<dbReference type="PANTHER" id="PTHR24421:SF10">
    <property type="entry name" value="NITRATE_NITRITE SENSOR PROTEIN NARQ"/>
    <property type="match status" value="1"/>
</dbReference>
<comment type="catalytic activity">
    <reaction evidence="1">
        <text>ATP + protein L-histidine = ADP + protein N-phospho-L-histidine.</text>
        <dbReference type="EC" id="2.7.13.3"/>
    </reaction>
</comment>
<evidence type="ECO:0000259" key="11">
    <source>
        <dbReference type="Pfam" id="PF07730"/>
    </source>
</evidence>
<evidence type="ECO:0000256" key="5">
    <source>
        <dbReference type="ARBA" id="ARBA00022741"/>
    </source>
</evidence>
<dbReference type="InterPro" id="IPR036259">
    <property type="entry name" value="MFS_trans_sf"/>
</dbReference>
<evidence type="ECO:0000256" key="9">
    <source>
        <dbReference type="SAM" id="Phobius"/>
    </source>
</evidence>
<evidence type="ECO:0000256" key="2">
    <source>
        <dbReference type="ARBA" id="ARBA00012438"/>
    </source>
</evidence>
<dbReference type="InterPro" id="IPR003594">
    <property type="entry name" value="HATPase_dom"/>
</dbReference>